<dbReference type="Proteomes" id="UP000028984">
    <property type="component" value="Unassembled WGS sequence"/>
</dbReference>
<sequence length="105" mass="12042">MEDGEQLSDRWMRLLALGDPEAILEEFRGRAAQLDAMRQRLIAEAKALDVGSDAATQIVDSLQRTSRRCEQVMEDIATSGELLAAGKREWNDYEERRMRAMRDQQ</sequence>
<dbReference type="AlphaFoldDB" id="A0A087CPT0"/>
<proteinExistence type="predicted"/>
<comment type="caution">
    <text evidence="1">The sequence shown here is derived from an EMBL/GenBank/DDBJ whole genome shotgun (WGS) entry which is preliminary data.</text>
</comment>
<reference evidence="1 2" key="1">
    <citation type="submission" date="2014-03" db="EMBL/GenBank/DDBJ databases">
        <title>Genomics of Bifidobacteria.</title>
        <authorList>
            <person name="Ventura M."/>
            <person name="Milani C."/>
            <person name="Lugli G.A."/>
        </authorList>
    </citation>
    <scope>NUCLEOTIDE SEQUENCE [LARGE SCALE GENOMIC DNA]</scope>
    <source>
        <strain evidence="1 2">DSM 23975</strain>
    </source>
</reference>
<organism evidence="1 2">
    <name type="scientific">Bifidobacterium reuteri DSM 23975</name>
    <dbReference type="NCBI Taxonomy" id="1437610"/>
    <lineage>
        <taxon>Bacteria</taxon>
        <taxon>Bacillati</taxon>
        <taxon>Actinomycetota</taxon>
        <taxon>Actinomycetes</taxon>
        <taxon>Bifidobacteriales</taxon>
        <taxon>Bifidobacteriaceae</taxon>
        <taxon>Bifidobacterium</taxon>
    </lineage>
</organism>
<evidence type="ECO:0000313" key="1">
    <source>
        <dbReference type="EMBL" id="KFI85280.1"/>
    </source>
</evidence>
<keyword evidence="2" id="KW-1185">Reference proteome</keyword>
<gene>
    <name evidence="1" type="ORF">BREU_2005</name>
</gene>
<dbReference type="STRING" id="1437610.BREU_2005"/>
<accession>A0A087CPT0</accession>
<protein>
    <submittedName>
        <fullName evidence="1">Uncharacterized protein</fullName>
    </submittedName>
</protein>
<name>A0A087CPT0_9BIFI</name>
<evidence type="ECO:0000313" key="2">
    <source>
        <dbReference type="Proteomes" id="UP000028984"/>
    </source>
</evidence>
<dbReference type="EMBL" id="JGZK01000008">
    <property type="protein sequence ID" value="KFI85280.1"/>
    <property type="molecule type" value="Genomic_DNA"/>
</dbReference>
<dbReference type="RefSeq" id="WP_140462558.1">
    <property type="nucleotide sequence ID" value="NZ_JDUW01000011.1"/>
</dbReference>